<reference evidence="1 2" key="1">
    <citation type="journal article" date="2018" name="Elife">
        <title>Firefly genomes illuminate parallel origins of bioluminescence in beetles.</title>
        <authorList>
            <person name="Fallon T.R."/>
            <person name="Lower S.E."/>
            <person name="Chang C.H."/>
            <person name="Bessho-Uehara M."/>
            <person name="Martin G.J."/>
            <person name="Bewick A.J."/>
            <person name="Behringer M."/>
            <person name="Debat H.J."/>
            <person name="Wong I."/>
            <person name="Day J.C."/>
            <person name="Suvorov A."/>
            <person name="Silva C.J."/>
            <person name="Stanger-Hall K.F."/>
            <person name="Hall D.W."/>
            <person name="Schmitz R.J."/>
            <person name="Nelson D.R."/>
            <person name="Lewis S.M."/>
            <person name="Shigenobu S."/>
            <person name="Bybee S.M."/>
            <person name="Larracuente A.M."/>
            <person name="Oba Y."/>
            <person name="Weng J.K."/>
        </authorList>
    </citation>
    <scope>NUCLEOTIDE SEQUENCE [LARGE SCALE GENOMIC DNA]</scope>
    <source>
        <strain evidence="1">1611_PpyrPB1</strain>
        <tissue evidence="1">Whole body</tissue>
    </source>
</reference>
<dbReference type="AlphaFoldDB" id="A0A5N4AMG7"/>
<name>A0A5N4AMG7_PHOPY</name>
<evidence type="ECO:0000313" key="1">
    <source>
        <dbReference type="EMBL" id="KAB0798501.1"/>
    </source>
</evidence>
<dbReference type="Proteomes" id="UP000327044">
    <property type="component" value="Unassembled WGS sequence"/>
</dbReference>
<keyword evidence="2" id="KW-1185">Reference proteome</keyword>
<comment type="caution">
    <text evidence="1">The sequence shown here is derived from an EMBL/GenBank/DDBJ whole genome shotgun (WGS) entry which is preliminary data.</text>
</comment>
<proteinExistence type="predicted"/>
<sequence>MTQKYADRLQDEARRLFYNTTITLNNTGIKILQIRLNVLSDMCCCARILKMSRDQSVYFNYETSIRIIDCLRLVDSVINRVYDRNSSYVNSQDLHIVVRSDEHKSNKYAIVRSSL</sequence>
<accession>A0A5N4AMG7</accession>
<organism evidence="1 2">
    <name type="scientific">Photinus pyralis</name>
    <name type="common">Common eastern firefly</name>
    <name type="synonym">Lampyris pyralis</name>
    <dbReference type="NCBI Taxonomy" id="7054"/>
    <lineage>
        <taxon>Eukaryota</taxon>
        <taxon>Metazoa</taxon>
        <taxon>Ecdysozoa</taxon>
        <taxon>Arthropoda</taxon>
        <taxon>Hexapoda</taxon>
        <taxon>Insecta</taxon>
        <taxon>Pterygota</taxon>
        <taxon>Neoptera</taxon>
        <taxon>Endopterygota</taxon>
        <taxon>Coleoptera</taxon>
        <taxon>Polyphaga</taxon>
        <taxon>Elateriformia</taxon>
        <taxon>Elateroidea</taxon>
        <taxon>Lampyridae</taxon>
        <taxon>Lampyrinae</taxon>
        <taxon>Photinus</taxon>
    </lineage>
</organism>
<evidence type="ECO:0000313" key="2">
    <source>
        <dbReference type="Proteomes" id="UP000327044"/>
    </source>
</evidence>
<gene>
    <name evidence="1" type="ORF">PPYR_09494</name>
</gene>
<protein>
    <submittedName>
        <fullName evidence="1">Uncharacterized protein</fullName>
    </submittedName>
</protein>
<dbReference type="EMBL" id="VVIM01000006">
    <property type="protein sequence ID" value="KAB0798501.1"/>
    <property type="molecule type" value="Genomic_DNA"/>
</dbReference>
<dbReference type="InParanoid" id="A0A5N4AMG7"/>